<accession>A0ABV3GYV6</accession>
<evidence type="ECO:0000256" key="1">
    <source>
        <dbReference type="SAM" id="MobiDB-lite"/>
    </source>
</evidence>
<feature type="compositionally biased region" description="Low complexity" evidence="1">
    <location>
        <begin position="228"/>
        <end position="238"/>
    </location>
</feature>
<proteinExistence type="predicted"/>
<protein>
    <submittedName>
        <fullName evidence="2">Uncharacterized protein</fullName>
    </submittedName>
</protein>
<dbReference type="Proteomes" id="UP001552427">
    <property type="component" value="Unassembled WGS sequence"/>
</dbReference>
<evidence type="ECO:0000313" key="3">
    <source>
        <dbReference type="Proteomes" id="UP001552427"/>
    </source>
</evidence>
<feature type="compositionally biased region" description="Low complexity" evidence="1">
    <location>
        <begin position="156"/>
        <end position="173"/>
    </location>
</feature>
<keyword evidence="3" id="KW-1185">Reference proteome</keyword>
<dbReference type="EMBL" id="JBFARM010000002">
    <property type="protein sequence ID" value="MEV4285466.1"/>
    <property type="molecule type" value="Genomic_DNA"/>
</dbReference>
<evidence type="ECO:0000313" key="2">
    <source>
        <dbReference type="EMBL" id="MEV4285466.1"/>
    </source>
</evidence>
<sequence length="386" mass="41490">MHDPHRPGYVSPNDEQVGTTFASGASAGPADDARPFEELTAESITAARNAYYAAAAEVVIALQNGRWHTSEQLFAATHARATRAWWDLVEQEITGNRLTSDHAVRRVRSWARHYLTGEPPVARPGTLFDHAIPHASRMAARDFLTASGRLLTQHLAEPSPGAGATAPGALAQPPRHESHAEPGSGSNGIGGPAVNARPAVAACPGTGVINQRKDNPMGKPQRPDPCVSDTSTTQTSTTAQRVTPSVEATIEQARQTRQLNADLIGRRLRRGERVSAEVLYDTLHAHTLAGWWLLVERHIQRSQNPSPEKTVARFVSWISPYQDDDSSACSTAPGCGSQGPRCGRESAVAHFARALTLIRQDAARTFVEHVTTLAPASCAEQEEAEA</sequence>
<reference evidence="2 3" key="1">
    <citation type="submission" date="2024-06" db="EMBL/GenBank/DDBJ databases">
        <title>The Natural Products Discovery Center: Release of the First 8490 Sequenced Strains for Exploring Actinobacteria Biosynthetic Diversity.</title>
        <authorList>
            <person name="Kalkreuter E."/>
            <person name="Kautsar S.A."/>
            <person name="Yang D."/>
            <person name="Bader C.D."/>
            <person name="Teijaro C.N."/>
            <person name="Fluegel L."/>
            <person name="Davis C.M."/>
            <person name="Simpson J.R."/>
            <person name="Lauterbach L."/>
            <person name="Steele A.D."/>
            <person name="Gui C."/>
            <person name="Meng S."/>
            <person name="Li G."/>
            <person name="Viehrig K."/>
            <person name="Ye F."/>
            <person name="Su P."/>
            <person name="Kiefer A.F."/>
            <person name="Nichols A."/>
            <person name="Cepeda A.J."/>
            <person name="Yan W."/>
            <person name="Fan B."/>
            <person name="Jiang Y."/>
            <person name="Adhikari A."/>
            <person name="Zheng C.-J."/>
            <person name="Schuster L."/>
            <person name="Cowan T.M."/>
            <person name="Smanski M.J."/>
            <person name="Chevrette M.G."/>
            <person name="De Carvalho L.P.S."/>
            <person name="Shen B."/>
        </authorList>
    </citation>
    <scope>NUCLEOTIDE SEQUENCE [LARGE SCALE GENOMIC DNA]</scope>
    <source>
        <strain evidence="2 3">NPDC049574</strain>
    </source>
</reference>
<comment type="caution">
    <text evidence="2">The sequence shown here is derived from an EMBL/GenBank/DDBJ whole genome shotgun (WGS) entry which is preliminary data.</text>
</comment>
<dbReference type="RefSeq" id="WP_364446026.1">
    <property type="nucleotide sequence ID" value="NZ_JBFARM010000002.1"/>
</dbReference>
<gene>
    <name evidence="2" type="ORF">AB0K40_08160</name>
</gene>
<feature type="region of interest" description="Disordered" evidence="1">
    <location>
        <begin position="1"/>
        <end position="32"/>
    </location>
</feature>
<organism evidence="2 3">
    <name type="scientific">Nonomuraea bangladeshensis</name>
    <dbReference type="NCBI Taxonomy" id="404385"/>
    <lineage>
        <taxon>Bacteria</taxon>
        <taxon>Bacillati</taxon>
        <taxon>Actinomycetota</taxon>
        <taxon>Actinomycetes</taxon>
        <taxon>Streptosporangiales</taxon>
        <taxon>Streptosporangiaceae</taxon>
        <taxon>Nonomuraea</taxon>
    </lineage>
</organism>
<name>A0ABV3GYV6_9ACTN</name>
<feature type="region of interest" description="Disordered" evidence="1">
    <location>
        <begin position="206"/>
        <end position="245"/>
    </location>
</feature>
<feature type="region of interest" description="Disordered" evidence="1">
    <location>
        <begin position="156"/>
        <end position="193"/>
    </location>
</feature>